<dbReference type="InterPro" id="IPR009003">
    <property type="entry name" value="Peptidase_S1_PA"/>
</dbReference>
<dbReference type="Proteomes" id="UP001595764">
    <property type="component" value="Unassembled WGS sequence"/>
</dbReference>
<dbReference type="SMART" id="SM00020">
    <property type="entry name" value="Tryp_SPc"/>
    <property type="match status" value="1"/>
</dbReference>
<dbReference type="Gene3D" id="2.40.10.10">
    <property type="entry name" value="Trypsin-like serine proteases"/>
    <property type="match status" value="1"/>
</dbReference>
<evidence type="ECO:0000313" key="6">
    <source>
        <dbReference type="Proteomes" id="UP001595764"/>
    </source>
</evidence>
<dbReference type="SUPFAM" id="SSF50934">
    <property type="entry name" value="Tachylectin-2"/>
    <property type="match status" value="1"/>
</dbReference>
<evidence type="ECO:0000256" key="3">
    <source>
        <dbReference type="SAM" id="SignalP"/>
    </source>
</evidence>
<dbReference type="RefSeq" id="WP_377873004.1">
    <property type="nucleotide sequence ID" value="NZ_JBHMAY010000043.1"/>
</dbReference>
<comment type="similarity">
    <text evidence="1">Belongs to the peptidase S1 family.</text>
</comment>
<organism evidence="5 6">
    <name type="scientific">Amycolatopsis halotolerans</name>
    <dbReference type="NCBI Taxonomy" id="330083"/>
    <lineage>
        <taxon>Bacteria</taxon>
        <taxon>Bacillati</taxon>
        <taxon>Actinomycetota</taxon>
        <taxon>Actinomycetes</taxon>
        <taxon>Pseudonocardiales</taxon>
        <taxon>Pseudonocardiaceae</taxon>
        <taxon>Amycolatopsis</taxon>
    </lineage>
</organism>
<dbReference type="PANTHER" id="PTHR24276">
    <property type="entry name" value="POLYSERASE-RELATED"/>
    <property type="match status" value="1"/>
</dbReference>
<dbReference type="EMBL" id="JBHRWI010000027">
    <property type="protein sequence ID" value="MFC3512983.1"/>
    <property type="molecule type" value="Genomic_DNA"/>
</dbReference>
<protein>
    <submittedName>
        <fullName evidence="5">Tachylectin-related carbohydrate-binding protein</fullName>
    </submittedName>
</protein>
<dbReference type="Pfam" id="PF14517">
    <property type="entry name" value="Tachylectin"/>
    <property type="match status" value="1"/>
</dbReference>
<feature type="domain" description="Peptidase S1" evidence="4">
    <location>
        <begin position="29"/>
        <end position="240"/>
    </location>
</feature>
<comment type="caution">
    <text evidence="5">The sequence shown here is derived from an EMBL/GenBank/DDBJ whole genome shotgun (WGS) entry which is preliminary data.</text>
</comment>
<dbReference type="InterPro" id="IPR001314">
    <property type="entry name" value="Peptidase_S1A"/>
</dbReference>
<sequence length="514" mass="53913">MHRQTTRLATLSFALLTGGTLAAVPANAVSGGTTVPLGTASYLARVSTPAKACSAALIDPSWVITSKGCLTADANGTPTENATVSVGAVDVSTGAGTTAKIVRVVSRTDRDVAVAKLDKPATGITPVPVSTTAPKNGETLQLAGFGRTATEWVPARPSTAAFAVSSVNPTEAAMTSANGADTCLGDSGGPALRTVGDKVEVVAVNSRSWQHGCLAVTETRQGSTEARVDDLADWIRQNTVPTPVSCPNGASIWSVRTDGGLYHYVHNTPVDGRAGWQVPSSGVGSAWFGRTLAGTNNTVWDIHRSNGTSDPIPNGALAHWVWTANGWSDGSVIGSGWQPYLAAEGSNRVTVDTTGRIIVIDPQGQLRFYRWDNTARSWENPNGETIDTGWGRFDSITGAGDGVFYARTPAGALYRFQYDYASHTWLQRDKSAGTGWQGFSELFSPGADIIYGRGSYGHSPFDGSVGPVLRWYRYSPNTDSWGPSASDGGGIPVGTGWNTEIHVTAAPDSCRFVA</sequence>
<dbReference type="PANTHER" id="PTHR24276:SF98">
    <property type="entry name" value="FI18310P1-RELATED"/>
    <property type="match status" value="1"/>
</dbReference>
<dbReference type="Pfam" id="PF00089">
    <property type="entry name" value="Trypsin"/>
    <property type="match status" value="1"/>
</dbReference>
<name>A0ABV7QL07_9PSEU</name>
<keyword evidence="2" id="KW-1015">Disulfide bond</keyword>
<dbReference type="InterPro" id="IPR023294">
    <property type="entry name" value="Tachylectin2"/>
</dbReference>
<feature type="signal peptide" evidence="3">
    <location>
        <begin position="1"/>
        <end position="22"/>
    </location>
</feature>
<dbReference type="InterPro" id="IPR050430">
    <property type="entry name" value="Peptidase_S1"/>
</dbReference>
<accession>A0ABV7QL07</accession>
<evidence type="ECO:0000256" key="2">
    <source>
        <dbReference type="ARBA" id="ARBA00023157"/>
    </source>
</evidence>
<dbReference type="PRINTS" id="PR00722">
    <property type="entry name" value="CHYMOTRYPSIN"/>
</dbReference>
<dbReference type="InterPro" id="IPR036813">
    <property type="entry name" value="Tachylectin2_sf"/>
</dbReference>
<dbReference type="InterPro" id="IPR001254">
    <property type="entry name" value="Trypsin_dom"/>
</dbReference>
<reference evidence="6" key="1">
    <citation type="journal article" date="2019" name="Int. J. Syst. Evol. Microbiol.">
        <title>The Global Catalogue of Microorganisms (GCM) 10K type strain sequencing project: providing services to taxonomists for standard genome sequencing and annotation.</title>
        <authorList>
            <consortium name="The Broad Institute Genomics Platform"/>
            <consortium name="The Broad Institute Genome Sequencing Center for Infectious Disease"/>
            <person name="Wu L."/>
            <person name="Ma J."/>
        </authorList>
    </citation>
    <scope>NUCLEOTIDE SEQUENCE [LARGE SCALE GENOMIC DNA]</scope>
    <source>
        <strain evidence="6">CGMCC 4.7682</strain>
    </source>
</reference>
<dbReference type="Gene3D" id="2.115.10.10">
    <property type="entry name" value="Tachylectin 2"/>
    <property type="match status" value="1"/>
</dbReference>
<keyword evidence="3" id="KW-0732">Signal</keyword>
<evidence type="ECO:0000259" key="4">
    <source>
        <dbReference type="PROSITE" id="PS50240"/>
    </source>
</evidence>
<feature type="chain" id="PRO_5045691373" evidence="3">
    <location>
        <begin position="23"/>
        <end position="514"/>
    </location>
</feature>
<evidence type="ECO:0000256" key="1">
    <source>
        <dbReference type="ARBA" id="ARBA00007664"/>
    </source>
</evidence>
<gene>
    <name evidence="5" type="ORF">ACFORO_22625</name>
</gene>
<dbReference type="InterPro" id="IPR043504">
    <property type="entry name" value="Peptidase_S1_PA_chymotrypsin"/>
</dbReference>
<dbReference type="PROSITE" id="PS50240">
    <property type="entry name" value="TRYPSIN_DOM"/>
    <property type="match status" value="1"/>
</dbReference>
<keyword evidence="6" id="KW-1185">Reference proteome</keyword>
<dbReference type="SUPFAM" id="SSF50494">
    <property type="entry name" value="Trypsin-like serine proteases"/>
    <property type="match status" value="1"/>
</dbReference>
<evidence type="ECO:0000313" key="5">
    <source>
        <dbReference type="EMBL" id="MFC3512983.1"/>
    </source>
</evidence>
<proteinExistence type="inferred from homology"/>